<dbReference type="RefSeq" id="WP_095909718.1">
    <property type="nucleotide sequence ID" value="NZ_CP022386.1"/>
</dbReference>
<dbReference type="GO" id="GO:0009279">
    <property type="term" value="C:cell outer membrane"/>
    <property type="evidence" value="ECO:0007669"/>
    <property type="project" value="UniProtKB-SubCell"/>
</dbReference>
<dbReference type="OrthoDB" id="630434at2"/>
<dbReference type="InterPro" id="IPR033985">
    <property type="entry name" value="SusD-like_N"/>
</dbReference>
<proteinExistence type="inferred from homology"/>
<dbReference type="Pfam" id="PF07980">
    <property type="entry name" value="SusD_RagB"/>
    <property type="match status" value="1"/>
</dbReference>
<organism evidence="8 9">
    <name type="scientific">Capnocytophaga gingivalis</name>
    <dbReference type="NCBI Taxonomy" id="1017"/>
    <lineage>
        <taxon>Bacteria</taxon>
        <taxon>Pseudomonadati</taxon>
        <taxon>Bacteroidota</taxon>
        <taxon>Flavobacteriia</taxon>
        <taxon>Flavobacteriales</taxon>
        <taxon>Flavobacteriaceae</taxon>
        <taxon>Capnocytophaga</taxon>
    </lineage>
</organism>
<dbReference type="EMBL" id="CP022386">
    <property type="protein sequence ID" value="ATA86327.1"/>
    <property type="molecule type" value="Genomic_DNA"/>
</dbReference>
<dbReference type="InterPro" id="IPR012944">
    <property type="entry name" value="SusD_RagB_dom"/>
</dbReference>
<reference evidence="9" key="1">
    <citation type="submission" date="2017-06" db="EMBL/GenBank/DDBJ databases">
        <title>Capnocytophaga spp. assemblies.</title>
        <authorList>
            <person name="Gulvik C.A."/>
        </authorList>
    </citation>
    <scope>NUCLEOTIDE SEQUENCE [LARGE SCALE GENOMIC DNA]</scope>
    <source>
        <strain evidence="9">H1496</strain>
    </source>
</reference>
<dbReference type="SUPFAM" id="SSF48452">
    <property type="entry name" value="TPR-like"/>
    <property type="match status" value="1"/>
</dbReference>
<dbReference type="Pfam" id="PF14322">
    <property type="entry name" value="SusD-like_3"/>
    <property type="match status" value="1"/>
</dbReference>
<dbReference type="PROSITE" id="PS51257">
    <property type="entry name" value="PROKAR_LIPOPROTEIN"/>
    <property type="match status" value="1"/>
</dbReference>
<comment type="similarity">
    <text evidence="2">Belongs to the SusD family.</text>
</comment>
<sequence>MKKILYTSIFLMGGLALTSCSKDFTETKFYQSKNAEPLTSVEELTSFVNGAYAGMRNMNYLGAYYLAYGEVRSDEMYNNLAVGRFRGESTYTMDANNGNARGTWDAIYRVVANANIVINSANNLTWLQSNDTTKIANEVKSLKAQAYAIRGLAFFDLLRLYGQKYAGGDLGVPLPLEYNPTASSSRATIAQTEAQIEADWEKALNLFQEVADSQGTTLVDLVDATNKTQLSPLSVKAYQSRFYLYKGNWERVISLSQEIITSGKYSVVPAADLETSFTKPSATNSVFELAVGVNGSLGAESYEYLFNSSGYGTILLTDYAYGLYEDDDVRKGLVVGSSDDGYYLDGKFSDLQSKSNVKLVRYEEVLLNATEAYLKKGNAASALTYYNQLRTQRGLTAAATVTLDELKKERLRELLGEGLRYWDLLRWGDPVPYYSRTGATNPANNRTVPNNLFVFPIPQLERNSEYSNVTQNAGY</sequence>
<evidence type="ECO:0000256" key="4">
    <source>
        <dbReference type="ARBA" id="ARBA00023136"/>
    </source>
</evidence>
<evidence type="ECO:0000256" key="5">
    <source>
        <dbReference type="ARBA" id="ARBA00023237"/>
    </source>
</evidence>
<dbReference type="GeneID" id="84807648"/>
<evidence type="ECO:0000313" key="9">
    <source>
        <dbReference type="Proteomes" id="UP000217250"/>
    </source>
</evidence>
<dbReference type="Proteomes" id="UP000217250">
    <property type="component" value="Chromosome"/>
</dbReference>
<evidence type="ECO:0000259" key="7">
    <source>
        <dbReference type="Pfam" id="PF14322"/>
    </source>
</evidence>
<evidence type="ECO:0000259" key="6">
    <source>
        <dbReference type="Pfam" id="PF07980"/>
    </source>
</evidence>
<evidence type="ECO:0000256" key="2">
    <source>
        <dbReference type="ARBA" id="ARBA00006275"/>
    </source>
</evidence>
<comment type="subcellular location">
    <subcellularLocation>
        <location evidence="1">Cell outer membrane</location>
    </subcellularLocation>
</comment>
<dbReference type="Gene3D" id="2.20.20.130">
    <property type="match status" value="1"/>
</dbReference>
<accession>A0A250FQT5</accession>
<keyword evidence="4" id="KW-0472">Membrane</keyword>
<gene>
    <name evidence="8" type="ORF">CGC50_03615</name>
</gene>
<dbReference type="Gene3D" id="1.25.40.390">
    <property type="match status" value="1"/>
</dbReference>
<dbReference type="Gene3D" id="1.25.40.900">
    <property type="match status" value="1"/>
</dbReference>
<evidence type="ECO:0000256" key="1">
    <source>
        <dbReference type="ARBA" id="ARBA00004442"/>
    </source>
</evidence>
<feature type="domain" description="SusD-like N-terminal" evidence="7">
    <location>
        <begin position="27"/>
        <end position="213"/>
    </location>
</feature>
<dbReference type="InterPro" id="IPR011990">
    <property type="entry name" value="TPR-like_helical_dom_sf"/>
</dbReference>
<name>A0A250FQT5_9FLAO</name>
<keyword evidence="3" id="KW-0732">Signal</keyword>
<dbReference type="AlphaFoldDB" id="A0A250FQT5"/>
<protein>
    <submittedName>
        <fullName evidence="8">RagB/SusD family nutrient uptake outer membrane protein</fullName>
    </submittedName>
</protein>
<evidence type="ECO:0000313" key="8">
    <source>
        <dbReference type="EMBL" id="ATA86327.1"/>
    </source>
</evidence>
<dbReference type="CDD" id="cd08977">
    <property type="entry name" value="SusD"/>
    <property type="match status" value="1"/>
</dbReference>
<feature type="domain" description="RagB/SusD" evidence="6">
    <location>
        <begin position="351"/>
        <end position="475"/>
    </location>
</feature>
<keyword evidence="5" id="KW-0998">Cell outer membrane</keyword>
<evidence type="ECO:0000256" key="3">
    <source>
        <dbReference type="ARBA" id="ARBA00022729"/>
    </source>
</evidence>
<dbReference type="KEGG" id="cgh:CGC50_03615"/>